<keyword evidence="2" id="KW-1185">Reference proteome</keyword>
<name>A0ACC0V011_9HYPO</name>
<reference evidence="1" key="1">
    <citation type="submission" date="2022-10" db="EMBL/GenBank/DDBJ databases">
        <title>Complete Genome of Trichothecium roseum strain YXFP-22015, a Plant Pathogen Isolated from Citrus.</title>
        <authorList>
            <person name="Wang Y."/>
            <person name="Zhu L."/>
        </authorList>
    </citation>
    <scope>NUCLEOTIDE SEQUENCE</scope>
    <source>
        <strain evidence="1">YXFP-22015</strain>
    </source>
</reference>
<evidence type="ECO:0000313" key="2">
    <source>
        <dbReference type="Proteomes" id="UP001163324"/>
    </source>
</evidence>
<sequence>MSVQVPFTLAAEPNTDLWKKPPAHDVSTAPKKSHSKGLLSKFVSATATFSSTYTTLYDQAGLGLTLTSPSADAPKWIKTGVEFYNNVPQYSVVATDNWSDWSIGALPAQFNSGDVASGKQEVTFRIQKEDGSLWFYLQDGEGLSVPLRETTWVYGLGDDWEVDVAALVARPNTEVKGNLEANFTKFDVEWA</sequence>
<proteinExistence type="predicted"/>
<dbReference type="Proteomes" id="UP001163324">
    <property type="component" value="Chromosome 5"/>
</dbReference>
<protein>
    <submittedName>
        <fullName evidence="1">Uncharacterized protein</fullName>
    </submittedName>
</protein>
<comment type="caution">
    <text evidence="1">The sequence shown here is derived from an EMBL/GenBank/DDBJ whole genome shotgun (WGS) entry which is preliminary data.</text>
</comment>
<evidence type="ECO:0000313" key="1">
    <source>
        <dbReference type="EMBL" id="KAI9899753.1"/>
    </source>
</evidence>
<organism evidence="1 2">
    <name type="scientific">Trichothecium roseum</name>
    <dbReference type="NCBI Taxonomy" id="47278"/>
    <lineage>
        <taxon>Eukaryota</taxon>
        <taxon>Fungi</taxon>
        <taxon>Dikarya</taxon>
        <taxon>Ascomycota</taxon>
        <taxon>Pezizomycotina</taxon>
        <taxon>Sordariomycetes</taxon>
        <taxon>Hypocreomycetidae</taxon>
        <taxon>Hypocreales</taxon>
        <taxon>Hypocreales incertae sedis</taxon>
        <taxon>Trichothecium</taxon>
    </lineage>
</organism>
<dbReference type="EMBL" id="CM047944">
    <property type="protein sequence ID" value="KAI9899753.1"/>
    <property type="molecule type" value="Genomic_DNA"/>
</dbReference>
<gene>
    <name evidence="1" type="ORF">N3K66_006214</name>
</gene>
<accession>A0ACC0V011</accession>